<protein>
    <submittedName>
        <fullName evidence="2">FAD-binding monooxygenase</fullName>
    </submittedName>
</protein>
<organism evidence="2 3">
    <name type="scientific">Actinocorallia aurantiaca</name>
    <dbReference type="NCBI Taxonomy" id="46204"/>
    <lineage>
        <taxon>Bacteria</taxon>
        <taxon>Bacillati</taxon>
        <taxon>Actinomycetota</taxon>
        <taxon>Actinomycetes</taxon>
        <taxon>Streptosporangiales</taxon>
        <taxon>Thermomonosporaceae</taxon>
        <taxon>Actinocorallia</taxon>
    </lineage>
</organism>
<dbReference type="InterPro" id="IPR002938">
    <property type="entry name" value="FAD-bd"/>
</dbReference>
<dbReference type="Gene3D" id="3.50.50.60">
    <property type="entry name" value="FAD/NAD(P)-binding domain"/>
    <property type="match status" value="1"/>
</dbReference>
<dbReference type="GO" id="GO:0004497">
    <property type="term" value="F:monooxygenase activity"/>
    <property type="evidence" value="ECO:0007669"/>
    <property type="project" value="UniProtKB-KW"/>
</dbReference>
<dbReference type="SUPFAM" id="SSF51905">
    <property type="entry name" value="FAD/NAD(P)-binding domain"/>
    <property type="match status" value="1"/>
</dbReference>
<keyword evidence="2" id="KW-0560">Oxidoreductase</keyword>
<evidence type="ECO:0000313" key="3">
    <source>
        <dbReference type="Proteomes" id="UP001501842"/>
    </source>
</evidence>
<evidence type="ECO:0000313" key="2">
    <source>
        <dbReference type="EMBL" id="GAA2724537.1"/>
    </source>
</evidence>
<proteinExistence type="predicted"/>
<gene>
    <name evidence="2" type="ORF">GCM10010439_22390</name>
</gene>
<dbReference type="InterPro" id="IPR036188">
    <property type="entry name" value="FAD/NAD-bd_sf"/>
</dbReference>
<name>A0ABP6GM67_9ACTN</name>
<comment type="caution">
    <text evidence="2">The sequence shown here is derived from an EMBL/GenBank/DDBJ whole genome shotgun (WGS) entry which is preliminary data.</text>
</comment>
<keyword evidence="3" id="KW-1185">Reference proteome</keyword>
<keyword evidence="2" id="KW-0503">Monooxygenase</keyword>
<dbReference type="PANTHER" id="PTHR43422:SF3">
    <property type="entry name" value="THIAMINE THIAZOLE SYNTHASE"/>
    <property type="match status" value="1"/>
</dbReference>
<feature type="domain" description="FAD-binding" evidence="1">
    <location>
        <begin position="12"/>
        <end position="353"/>
    </location>
</feature>
<dbReference type="PANTHER" id="PTHR43422">
    <property type="entry name" value="THIAMINE THIAZOLE SYNTHASE"/>
    <property type="match status" value="1"/>
</dbReference>
<evidence type="ECO:0000259" key="1">
    <source>
        <dbReference type="Pfam" id="PF01494"/>
    </source>
</evidence>
<dbReference type="Pfam" id="PF01494">
    <property type="entry name" value="FAD_binding_3"/>
    <property type="match status" value="1"/>
</dbReference>
<sequence>MEGHGQDGTGHAVVIGGSIGGLLTARVLSESFARVTVVDRDVLTDEAAPRKGVPQGHHTHGLLAKGGEILNELFPGLTAELVALGAVECDSQNDCVWHNDARRLHPAPSELRGLAVSRPMLEHYVRSRVAALPNVEIRSRREAVGLLPGTRGVGGVRLLPVGGEHEELAAELVVNAAGRGNRGTAWLRELGYEAPEEERVDSGLVYVTRQYEGRPGDSEATAILVAHSTASPRGGFAIRAEGNRWLITVLGMGDDVPSTDPDEYERFAEGLPLPDLHRLMRRLEPIGAPRLMRIPTSIRRRYERLRDFPEGYVVLGDALCQFNPSYGQGMTVAACEAVALREALREGVEGVARRFFPLAAKVIDVPWDMAVGADLRFPHIEGRRTPRVRLLNAYIARLHIAAEADPVVGNAFLRVTNLVAPPQSLFAPRILARVMRRRPAAAPVAREPQVLVGTAAPSE</sequence>
<dbReference type="RefSeq" id="WP_344450234.1">
    <property type="nucleotide sequence ID" value="NZ_BAAATZ010000007.1"/>
</dbReference>
<reference evidence="3" key="1">
    <citation type="journal article" date="2019" name="Int. J. Syst. Evol. Microbiol.">
        <title>The Global Catalogue of Microorganisms (GCM) 10K type strain sequencing project: providing services to taxonomists for standard genome sequencing and annotation.</title>
        <authorList>
            <consortium name="The Broad Institute Genomics Platform"/>
            <consortium name="The Broad Institute Genome Sequencing Center for Infectious Disease"/>
            <person name="Wu L."/>
            <person name="Ma J."/>
        </authorList>
    </citation>
    <scope>NUCLEOTIDE SEQUENCE [LARGE SCALE GENOMIC DNA]</scope>
    <source>
        <strain evidence="3">JCM 8201</strain>
    </source>
</reference>
<accession>A0ABP6GM67</accession>
<dbReference type="Proteomes" id="UP001501842">
    <property type="component" value="Unassembled WGS sequence"/>
</dbReference>
<dbReference type="EMBL" id="BAAATZ010000007">
    <property type="protein sequence ID" value="GAA2724537.1"/>
    <property type="molecule type" value="Genomic_DNA"/>
</dbReference>